<dbReference type="RefSeq" id="WP_200464962.1">
    <property type="nucleotide sequence ID" value="NZ_JAENRR010000021.1"/>
</dbReference>
<reference evidence="1 2" key="1">
    <citation type="submission" date="2021-01" db="EMBL/GenBank/DDBJ databases">
        <title>Carboxyliciviraga sp.nov., isolated from coastal sediments.</title>
        <authorList>
            <person name="Lu D."/>
            <person name="Zhang T."/>
        </authorList>
    </citation>
    <scope>NUCLEOTIDE SEQUENCE [LARGE SCALE GENOMIC DNA]</scope>
    <source>
        <strain evidence="1 2">N1Y132</strain>
    </source>
</reference>
<evidence type="ECO:0000313" key="1">
    <source>
        <dbReference type="EMBL" id="MBK3517732.1"/>
    </source>
</evidence>
<dbReference type="InterPro" id="IPR024492">
    <property type="entry name" value="DUF2764"/>
</dbReference>
<sequence length="168" mass="19191">MMSNLVYLMCSLPSLKFGQAPPITMAEFTEDAKSQLSAKHFKKLEPVDIYKATDSKGKVSLKSIAVMLSDMKQDMSELREAKSQKRTPSLVRLPLTVVNANPLEREKLIMRWQWEELDTIQAGETFTLTEVMVYKLRLQILDRLNSFDKERGSQVLASVVNPPKKKEE</sequence>
<dbReference type="Proteomes" id="UP000605676">
    <property type="component" value="Unassembled WGS sequence"/>
</dbReference>
<dbReference type="EMBL" id="JAENRR010000021">
    <property type="protein sequence ID" value="MBK3517732.1"/>
    <property type="molecule type" value="Genomic_DNA"/>
</dbReference>
<comment type="caution">
    <text evidence="1">The sequence shown here is derived from an EMBL/GenBank/DDBJ whole genome shotgun (WGS) entry which is preliminary data.</text>
</comment>
<dbReference type="Pfam" id="PF10962">
    <property type="entry name" value="DUF2764"/>
    <property type="match status" value="1"/>
</dbReference>
<protein>
    <submittedName>
        <fullName evidence="1">DUF2764 family protein</fullName>
    </submittedName>
</protein>
<accession>A0ABS1HJK5</accession>
<evidence type="ECO:0000313" key="2">
    <source>
        <dbReference type="Proteomes" id="UP000605676"/>
    </source>
</evidence>
<name>A0ABS1HJK5_9BACT</name>
<gene>
    <name evidence="1" type="ORF">JIV24_10355</name>
</gene>
<organism evidence="1 2">
    <name type="scientific">Carboxylicivirga marina</name>
    <dbReference type="NCBI Taxonomy" id="2800988"/>
    <lineage>
        <taxon>Bacteria</taxon>
        <taxon>Pseudomonadati</taxon>
        <taxon>Bacteroidota</taxon>
        <taxon>Bacteroidia</taxon>
        <taxon>Marinilabiliales</taxon>
        <taxon>Marinilabiliaceae</taxon>
        <taxon>Carboxylicivirga</taxon>
    </lineage>
</organism>
<keyword evidence="2" id="KW-1185">Reference proteome</keyword>
<proteinExistence type="predicted"/>